<gene>
    <name evidence="1" type="ORF">BJ958_003500</name>
</gene>
<organism evidence="1 2">
    <name type="scientific">Nocardioides kongjuensis</name>
    <dbReference type="NCBI Taxonomy" id="349522"/>
    <lineage>
        <taxon>Bacteria</taxon>
        <taxon>Bacillati</taxon>
        <taxon>Actinomycetota</taxon>
        <taxon>Actinomycetes</taxon>
        <taxon>Propionibacteriales</taxon>
        <taxon>Nocardioidaceae</taxon>
        <taxon>Nocardioides</taxon>
    </lineage>
</organism>
<reference evidence="1 2" key="1">
    <citation type="submission" date="2020-07" db="EMBL/GenBank/DDBJ databases">
        <title>Sequencing the genomes of 1000 actinobacteria strains.</title>
        <authorList>
            <person name="Klenk H.-P."/>
        </authorList>
    </citation>
    <scope>NUCLEOTIDE SEQUENCE [LARGE SCALE GENOMIC DNA]</scope>
    <source>
        <strain evidence="1 2">DSM 19082</strain>
    </source>
</reference>
<accession>A0A852RVQ6</accession>
<proteinExistence type="predicted"/>
<name>A0A852RVQ6_9ACTN</name>
<dbReference type="RefSeq" id="WP_179728200.1">
    <property type="nucleotide sequence ID" value="NZ_BAABEF010000001.1"/>
</dbReference>
<comment type="caution">
    <text evidence="1">The sequence shown here is derived from an EMBL/GenBank/DDBJ whole genome shotgun (WGS) entry which is preliminary data.</text>
</comment>
<dbReference type="Proteomes" id="UP000582231">
    <property type="component" value="Unassembled WGS sequence"/>
</dbReference>
<evidence type="ECO:0000313" key="1">
    <source>
        <dbReference type="EMBL" id="NYD31954.1"/>
    </source>
</evidence>
<keyword evidence="2" id="KW-1185">Reference proteome</keyword>
<dbReference type="EMBL" id="JACCBF010000001">
    <property type="protein sequence ID" value="NYD31954.1"/>
    <property type="molecule type" value="Genomic_DNA"/>
</dbReference>
<protein>
    <submittedName>
        <fullName evidence="1">Uncharacterized protein</fullName>
    </submittedName>
</protein>
<evidence type="ECO:0000313" key="2">
    <source>
        <dbReference type="Proteomes" id="UP000582231"/>
    </source>
</evidence>
<sequence length="50" mass="5286">MPARRSAIGTPTLVLSGIAVLALHRSYRGANTHDAMEAETAIGAQALLRR</sequence>
<dbReference type="AlphaFoldDB" id="A0A852RVQ6"/>